<keyword evidence="1" id="KW-1133">Transmembrane helix</keyword>
<dbReference type="InterPro" id="IPR043130">
    <property type="entry name" value="CDP-OH_PTrfase_TM_dom"/>
</dbReference>
<dbReference type="GO" id="GO:0008444">
    <property type="term" value="F:CDP-diacylglycerol-glycerol-3-phosphate 3-phosphatidyltransferase activity"/>
    <property type="evidence" value="ECO:0007669"/>
    <property type="project" value="UniProtKB-EC"/>
</dbReference>
<proteinExistence type="predicted"/>
<evidence type="ECO:0000256" key="1">
    <source>
        <dbReference type="SAM" id="Phobius"/>
    </source>
</evidence>
<feature type="transmembrane region" description="Helical" evidence="1">
    <location>
        <begin position="125"/>
        <end position="144"/>
    </location>
</feature>
<dbReference type="AlphaFoldDB" id="A0A0S4XNP2"/>
<sequence length="208" mass="22537">MQESIENRRPIKSRSAKWAEFSAQKLVLWGITPNAVSMISIFFAVIGAGILMISKSPIALILVVVMIQARLICNLLDGMVAIEGGKKTPVGAMYNEIPDRFADSFLIIALGYAIGIEWLGWAGALMAMFTAYIRLLGGSLGLAQDFRGPMAKQHRMAVMSIACIAGAVEGLMFSTNYALVIAAWIIFLGSFITVFTRMSAIANALRVK</sequence>
<keyword evidence="2" id="KW-0808">Transferase</keyword>
<dbReference type="EC" id="2.7.8.5" evidence="2"/>
<protein>
    <submittedName>
        <fullName evidence="2">CDP-diacylglycerol-glycerol-3-phosphate 3-phosphatidyltransferase protein</fullName>
        <ecNumber evidence="2">2.7.8.5</ecNumber>
    </submittedName>
</protein>
<feature type="transmembrane region" description="Helical" evidence="1">
    <location>
        <begin position="156"/>
        <end position="175"/>
    </location>
</feature>
<feature type="transmembrane region" description="Helical" evidence="1">
    <location>
        <begin position="101"/>
        <end position="119"/>
    </location>
</feature>
<dbReference type="EMBL" id="FAXN01000043">
    <property type="protein sequence ID" value="CUV65705.1"/>
    <property type="molecule type" value="Genomic_DNA"/>
</dbReference>
<keyword evidence="1" id="KW-0812">Transmembrane</keyword>
<evidence type="ECO:0000313" key="2">
    <source>
        <dbReference type="EMBL" id="CUV65705.1"/>
    </source>
</evidence>
<reference evidence="2" key="1">
    <citation type="submission" date="2015-11" db="EMBL/GenBank/DDBJ databases">
        <authorList>
            <person name="Zhang Y."/>
            <person name="Guo Z."/>
        </authorList>
    </citation>
    <scope>NUCLEOTIDE SEQUENCE</scope>
    <source>
        <strain evidence="2">BN30871</strain>
    </source>
</reference>
<keyword evidence="1" id="KW-0472">Membrane</keyword>
<gene>
    <name evidence="2" type="primary">pgsAc</name>
    <name evidence="2" type="ORF">BN3087_420015</name>
</gene>
<organism evidence="2">
    <name type="scientific">Sulfurovum sp. enrichment culture clone C5</name>
    <dbReference type="NCBI Taxonomy" id="497650"/>
    <lineage>
        <taxon>Bacteria</taxon>
        <taxon>Pseudomonadati</taxon>
        <taxon>Campylobacterota</taxon>
        <taxon>Epsilonproteobacteria</taxon>
        <taxon>Campylobacterales</taxon>
        <taxon>Sulfurovaceae</taxon>
        <taxon>Sulfurovum</taxon>
        <taxon>environmental samples</taxon>
    </lineage>
</organism>
<accession>A0A0S4XNP2</accession>
<name>A0A0S4XNP2_9BACT</name>
<dbReference type="Gene3D" id="1.20.120.1760">
    <property type="match status" value="1"/>
</dbReference>
<feature type="transmembrane region" description="Helical" evidence="1">
    <location>
        <begin position="181"/>
        <end position="205"/>
    </location>
</feature>
<feature type="transmembrane region" description="Helical" evidence="1">
    <location>
        <begin position="58"/>
        <end position="80"/>
    </location>
</feature>
<feature type="transmembrane region" description="Helical" evidence="1">
    <location>
        <begin position="26"/>
        <end position="52"/>
    </location>
</feature>